<evidence type="ECO:0000256" key="7">
    <source>
        <dbReference type="ARBA" id="ARBA00022777"/>
    </source>
</evidence>
<evidence type="ECO:0000256" key="3">
    <source>
        <dbReference type="ARBA" id="ARBA00022553"/>
    </source>
</evidence>
<evidence type="ECO:0000256" key="5">
    <source>
        <dbReference type="ARBA" id="ARBA00022737"/>
    </source>
</evidence>
<keyword evidence="5" id="KW-0677">Repeat</keyword>
<keyword evidence="8 19" id="KW-0067">ATP-binding</keyword>
<evidence type="ECO:0000256" key="15">
    <source>
        <dbReference type="ARBA" id="ARBA00042914"/>
    </source>
</evidence>
<organism evidence="23 24">
    <name type="scientific">Nothoprocta pentlandii</name>
    <dbReference type="NCBI Taxonomy" id="2585814"/>
    <lineage>
        <taxon>Eukaryota</taxon>
        <taxon>Metazoa</taxon>
        <taxon>Chordata</taxon>
        <taxon>Craniata</taxon>
        <taxon>Vertebrata</taxon>
        <taxon>Euteleostomi</taxon>
        <taxon>Archelosauria</taxon>
        <taxon>Archosauria</taxon>
        <taxon>Dinosauria</taxon>
        <taxon>Saurischia</taxon>
        <taxon>Theropoda</taxon>
        <taxon>Coelurosauria</taxon>
        <taxon>Aves</taxon>
        <taxon>Palaeognathae</taxon>
        <taxon>Tinamiformes</taxon>
        <taxon>Tinamidae</taxon>
        <taxon>Nothoprocta</taxon>
    </lineage>
</organism>
<evidence type="ECO:0000256" key="21">
    <source>
        <dbReference type="SAM" id="MobiDB-lite"/>
    </source>
</evidence>
<accession>A0A7K6ZQN6</accession>
<feature type="compositionally biased region" description="Polar residues" evidence="21">
    <location>
        <begin position="285"/>
        <end position="294"/>
    </location>
</feature>
<keyword evidence="24" id="KW-1185">Reference proteome</keyword>
<dbReference type="EMBL" id="VZSG01000195">
    <property type="protein sequence ID" value="NWX86048.1"/>
    <property type="molecule type" value="Genomic_DNA"/>
</dbReference>
<dbReference type="SMART" id="SM00220">
    <property type="entry name" value="S_TKc"/>
    <property type="match status" value="1"/>
</dbReference>
<proteinExistence type="inferred from homology"/>
<evidence type="ECO:0000259" key="22">
    <source>
        <dbReference type="PROSITE" id="PS50011"/>
    </source>
</evidence>
<dbReference type="PROSITE" id="PS00108">
    <property type="entry name" value="PROTEIN_KINASE_ST"/>
    <property type="match status" value="1"/>
</dbReference>
<feature type="domain" description="Protein kinase" evidence="22">
    <location>
        <begin position="153"/>
        <end position="590"/>
    </location>
</feature>
<evidence type="ECO:0000256" key="2">
    <source>
        <dbReference type="ARBA" id="ARBA00022527"/>
    </source>
</evidence>
<dbReference type="SUPFAM" id="SSF56112">
    <property type="entry name" value="Protein kinase-like (PK-like)"/>
    <property type="match status" value="1"/>
</dbReference>
<keyword evidence="10" id="KW-1015">Disulfide bond</keyword>
<evidence type="ECO:0000256" key="14">
    <source>
        <dbReference type="ARBA" id="ARBA00042456"/>
    </source>
</evidence>
<evidence type="ECO:0000256" key="8">
    <source>
        <dbReference type="ARBA" id="ARBA00022840"/>
    </source>
</evidence>
<evidence type="ECO:0000313" key="24">
    <source>
        <dbReference type="Proteomes" id="UP000538817"/>
    </source>
</evidence>
<evidence type="ECO:0000256" key="17">
    <source>
        <dbReference type="ARBA" id="ARBA00048659"/>
    </source>
</evidence>
<evidence type="ECO:0000256" key="1">
    <source>
        <dbReference type="ARBA" id="ARBA00012513"/>
    </source>
</evidence>
<feature type="binding site" evidence="19">
    <location>
        <position position="182"/>
    </location>
    <ligand>
        <name>ATP</name>
        <dbReference type="ChEBI" id="CHEBI:30616"/>
    </ligand>
</feature>
<evidence type="ECO:0000256" key="9">
    <source>
        <dbReference type="ARBA" id="ARBA00022843"/>
    </source>
</evidence>
<feature type="non-terminal residue" evidence="23">
    <location>
        <position position="1"/>
    </location>
</feature>
<dbReference type="Proteomes" id="UP000538817">
    <property type="component" value="Unassembled WGS sequence"/>
</dbReference>
<dbReference type="InterPro" id="IPR008271">
    <property type="entry name" value="Ser/Thr_kinase_AS"/>
</dbReference>
<feature type="region of interest" description="Disordered" evidence="21">
    <location>
        <begin position="332"/>
        <end position="356"/>
    </location>
</feature>
<dbReference type="GO" id="GO:0005737">
    <property type="term" value="C:cytoplasm"/>
    <property type="evidence" value="ECO:0007669"/>
    <property type="project" value="TreeGrafter"/>
</dbReference>
<dbReference type="PROSITE" id="PS50011">
    <property type="entry name" value="PROTEIN_KINASE_DOM"/>
    <property type="match status" value="1"/>
</dbReference>
<evidence type="ECO:0000256" key="4">
    <source>
        <dbReference type="ARBA" id="ARBA00022679"/>
    </source>
</evidence>
<protein>
    <recommendedName>
        <fullName evidence="13">Eukaryotic translation initiation factor 2-alpha kinase 1</fullName>
        <ecNumber evidence="1">2.7.11.1</ecNumber>
    </recommendedName>
    <alternativeName>
        <fullName evidence="15">Heme-regulated eukaryotic initiation factor eIF-2-alpha kinase</fullName>
    </alternativeName>
    <alternativeName>
        <fullName evidence="14">Hemin-sensitive initiation factor 2-alpha kinase</fullName>
    </alternativeName>
</protein>
<dbReference type="Pfam" id="PF00069">
    <property type="entry name" value="Pkinase"/>
    <property type="match status" value="2"/>
</dbReference>
<evidence type="ECO:0000256" key="20">
    <source>
        <dbReference type="SAM" id="Coils"/>
    </source>
</evidence>
<dbReference type="GO" id="GO:0005524">
    <property type="term" value="F:ATP binding"/>
    <property type="evidence" value="ECO:0007669"/>
    <property type="project" value="UniProtKB-UniRule"/>
</dbReference>
<comment type="subunit">
    <text evidence="16">Synthesized in an inactive form that binds to the N-terminal domain of CDC37. Has to be associated with a multiprotein complex containing Hsp90, CDC37 and PPP5C for maturation and activation by autophosphorylation. The phosphatase PPP5C modulates this activation. Homodimer; homodimerizes in presence of heme, forming a disulfide-linked inactive homodimer. Interacts with DELE1; binds both to full-length DELE1 and processed form of DELE1 (S-DELE1) in response to stress, leading to activate its protein kinase activity and trigger the integrated stress response (ISR).</text>
</comment>
<dbReference type="PANTHER" id="PTHR11042">
    <property type="entry name" value="EUKARYOTIC TRANSLATION INITIATION FACTOR 2-ALPHA KINASE EIF2-ALPHA KINASE -RELATED"/>
    <property type="match status" value="1"/>
</dbReference>
<evidence type="ECO:0000256" key="6">
    <source>
        <dbReference type="ARBA" id="ARBA00022741"/>
    </source>
</evidence>
<feature type="non-terminal residue" evidence="23">
    <location>
        <position position="632"/>
    </location>
</feature>
<reference evidence="23 24" key="1">
    <citation type="submission" date="2019-09" db="EMBL/GenBank/DDBJ databases">
        <title>Bird 10,000 Genomes (B10K) Project - Family phase.</title>
        <authorList>
            <person name="Zhang G."/>
        </authorList>
    </citation>
    <scope>NUCLEOTIDE SEQUENCE [LARGE SCALE GENOMIC DNA]</scope>
    <source>
        <strain evidence="23">B10K-MSB-04</strain>
    </source>
</reference>
<dbReference type="Gene3D" id="3.30.200.20">
    <property type="entry name" value="Phosphorylase Kinase, domain 1"/>
    <property type="match status" value="1"/>
</dbReference>
<comment type="catalytic activity">
    <reaction evidence="17">
        <text>L-threonyl-[protein] + ATP = O-phospho-L-threonyl-[protein] + ADP + H(+)</text>
        <dbReference type="Rhea" id="RHEA:46608"/>
        <dbReference type="Rhea" id="RHEA-COMP:11060"/>
        <dbReference type="Rhea" id="RHEA-COMP:11605"/>
        <dbReference type="ChEBI" id="CHEBI:15378"/>
        <dbReference type="ChEBI" id="CHEBI:30013"/>
        <dbReference type="ChEBI" id="CHEBI:30616"/>
        <dbReference type="ChEBI" id="CHEBI:61977"/>
        <dbReference type="ChEBI" id="CHEBI:456216"/>
        <dbReference type="EC" id="2.7.11.1"/>
    </reaction>
    <physiologicalReaction direction="left-to-right" evidence="17">
        <dbReference type="Rhea" id="RHEA:46609"/>
    </physiologicalReaction>
</comment>
<evidence type="ECO:0000256" key="13">
    <source>
        <dbReference type="ARBA" id="ARBA00040433"/>
    </source>
</evidence>
<dbReference type="InterPro" id="IPR050339">
    <property type="entry name" value="CC_SR_Kinase"/>
</dbReference>
<evidence type="ECO:0000256" key="18">
    <source>
        <dbReference type="ARBA" id="ARBA00048977"/>
    </source>
</evidence>
<keyword evidence="20" id="KW-0175">Coiled coil</keyword>
<keyword evidence="2" id="KW-0723">Serine/threonine-protein kinase</keyword>
<dbReference type="PROSITE" id="PS00107">
    <property type="entry name" value="PROTEIN_KINASE_ATP"/>
    <property type="match status" value="1"/>
</dbReference>
<comment type="catalytic activity">
    <reaction evidence="18">
        <text>L-seryl-[protein] + ATP = O-phospho-L-seryl-[protein] + ADP + H(+)</text>
        <dbReference type="Rhea" id="RHEA:17989"/>
        <dbReference type="Rhea" id="RHEA-COMP:9863"/>
        <dbReference type="Rhea" id="RHEA-COMP:11604"/>
        <dbReference type="ChEBI" id="CHEBI:15378"/>
        <dbReference type="ChEBI" id="CHEBI:29999"/>
        <dbReference type="ChEBI" id="CHEBI:30616"/>
        <dbReference type="ChEBI" id="CHEBI:83421"/>
        <dbReference type="ChEBI" id="CHEBI:456216"/>
        <dbReference type="EC" id="2.7.11.1"/>
    </reaction>
    <physiologicalReaction direction="left-to-right" evidence="18">
        <dbReference type="Rhea" id="RHEA:17990"/>
    </physiologicalReaction>
</comment>
<dbReference type="PANTHER" id="PTHR11042:SF160">
    <property type="entry name" value="EUKARYOTIC TRANSLATION INITIATION FACTOR 2-ALPHA KINASE 1"/>
    <property type="match status" value="1"/>
</dbReference>
<dbReference type="AlphaFoldDB" id="A0A7K6ZQN6"/>
<dbReference type="InterPro" id="IPR011009">
    <property type="entry name" value="Kinase-like_dom_sf"/>
</dbReference>
<comment type="caution">
    <text evidence="23">The sequence shown here is derived from an EMBL/GenBank/DDBJ whole genome shotgun (WGS) entry which is preliminary data.</text>
</comment>
<dbReference type="GO" id="GO:0017148">
    <property type="term" value="P:negative regulation of translation"/>
    <property type="evidence" value="ECO:0007669"/>
    <property type="project" value="UniProtKB-KW"/>
</dbReference>
<sequence>SWPLLAVPRASPPAIEFPEEGPEPRFDESDVPAELRVANGSQKFVNFTSTIQNQLLLVSLLEHLCHMYTHNPVHSRCLFRILRQAFTRTGLLSPFAFCDEFSTIRLQHNRAITELMKAANRQILNGVSLKFLWQVLEKEFLFESQTSRYLNEFDEIARLGKGGYGKVYKVRNKLDGQFYAIKRINIKKATRRDCMKVLREVKVLAGLQHPNIVGYHTAWMEHVQLASPKGKYSILHYGIKLCILISHPYFILFSDHCHLQSVESDSSIIFADLTSQEKKSHDCTSLENLNNESVPSMDEGNDFTSSSSKMYTETDKCKLSVELQKDSIAQVDSTSSDFKNDSSYGPQSSLDNDSNTGSKSCIEGCSQTDIALCGEFEVEYRLMLYIQMQLCEISLWDWIVDRNKRCSERTEETFSQYHLVDVTWTMKIFQELLEGVCYIHSMGVMHRDLKPRNVFLYGSDRHVKIGDFGLACKDLLLDDADRWLKTNGINGLTHTSGVGTCLYASPEQLQGSHYDFKSDMYSLGVILLELFQPFGTEMERTEVLMHLRNEHIPNSFYKNWPIQAKYVKLLTSKMPSQRPAAAQLRESELFHTAEHVICDLQQKVRQQEEEIEKLKERIRLLSEEQNELGSPV</sequence>
<keyword evidence="3" id="KW-0597">Phosphoprotein</keyword>
<keyword evidence="6 19" id="KW-0547">Nucleotide-binding</keyword>
<dbReference type="InterPro" id="IPR017441">
    <property type="entry name" value="Protein_kinase_ATP_BS"/>
</dbReference>
<dbReference type="GO" id="GO:0004694">
    <property type="term" value="F:eukaryotic translation initiation factor 2alpha kinase activity"/>
    <property type="evidence" value="ECO:0007669"/>
    <property type="project" value="TreeGrafter"/>
</dbReference>
<feature type="region of interest" description="Disordered" evidence="21">
    <location>
        <begin position="282"/>
        <end position="308"/>
    </location>
</feature>
<feature type="region of interest" description="Disordered" evidence="21">
    <location>
        <begin position="1"/>
        <end position="28"/>
    </location>
</feature>
<keyword evidence="9" id="KW-0832">Ubl conjugation</keyword>
<evidence type="ECO:0000256" key="16">
    <source>
        <dbReference type="ARBA" id="ARBA00046654"/>
    </source>
</evidence>
<dbReference type="EC" id="2.7.11.1" evidence="1"/>
<name>A0A7K6ZQN6_9AVES</name>
<dbReference type="FunFam" id="1.10.510.10:FF:000375">
    <property type="entry name" value="Putative eukaryotic translation initiation factor 2-alpha kinase 1"/>
    <property type="match status" value="1"/>
</dbReference>
<dbReference type="Gene3D" id="1.10.510.10">
    <property type="entry name" value="Transferase(Phosphotransferase) domain 1"/>
    <property type="match status" value="1"/>
</dbReference>
<keyword evidence="4" id="KW-0808">Transferase</keyword>
<feature type="coiled-coil region" evidence="20">
    <location>
        <begin position="597"/>
        <end position="624"/>
    </location>
</feature>
<gene>
    <name evidence="23" type="primary">Eif2ak1</name>
    <name evidence="23" type="ORF">NOTPEN_R07103</name>
</gene>
<evidence type="ECO:0000256" key="11">
    <source>
        <dbReference type="ARBA" id="ARBA00023193"/>
    </source>
</evidence>
<dbReference type="InterPro" id="IPR000719">
    <property type="entry name" value="Prot_kinase_dom"/>
</dbReference>
<keyword evidence="7 23" id="KW-0418">Kinase</keyword>
<evidence type="ECO:0000256" key="19">
    <source>
        <dbReference type="PROSITE-ProRule" id="PRU10141"/>
    </source>
</evidence>
<evidence type="ECO:0000313" key="23">
    <source>
        <dbReference type="EMBL" id="NWX86048.1"/>
    </source>
</evidence>
<dbReference type="GO" id="GO:0005634">
    <property type="term" value="C:nucleus"/>
    <property type="evidence" value="ECO:0007669"/>
    <property type="project" value="TreeGrafter"/>
</dbReference>
<dbReference type="InterPro" id="IPR054521">
    <property type="entry name" value="HRI2_3H"/>
</dbReference>
<keyword evidence="11" id="KW-0652">Protein synthesis inhibitor</keyword>
<evidence type="ECO:0000256" key="12">
    <source>
        <dbReference type="ARBA" id="ARBA00037982"/>
    </source>
</evidence>
<dbReference type="Pfam" id="PF22949">
    <property type="entry name" value="HRI2_3H"/>
    <property type="match status" value="1"/>
</dbReference>
<comment type="similarity">
    <text evidence="12">Belongs to the protein kinase superfamily. Ser/Thr protein kinase family. GCN2 subfamily.</text>
</comment>
<dbReference type="CDD" id="cd14049">
    <property type="entry name" value="STKc_EIF2AK1_HRI"/>
    <property type="match status" value="1"/>
</dbReference>
<evidence type="ECO:0000256" key="10">
    <source>
        <dbReference type="ARBA" id="ARBA00023157"/>
    </source>
</evidence>